<proteinExistence type="predicted"/>
<feature type="compositionally biased region" description="Low complexity" evidence="1">
    <location>
        <begin position="256"/>
        <end position="267"/>
    </location>
</feature>
<dbReference type="Proteomes" id="UP000828390">
    <property type="component" value="Unassembled WGS sequence"/>
</dbReference>
<feature type="compositionally biased region" description="Polar residues" evidence="1">
    <location>
        <begin position="1"/>
        <end position="11"/>
    </location>
</feature>
<accession>A0A9D4E4C4</accession>
<reference evidence="2" key="1">
    <citation type="journal article" date="2019" name="bioRxiv">
        <title>The Genome of the Zebra Mussel, Dreissena polymorpha: A Resource for Invasive Species Research.</title>
        <authorList>
            <person name="McCartney M.A."/>
            <person name="Auch B."/>
            <person name="Kono T."/>
            <person name="Mallez S."/>
            <person name="Zhang Y."/>
            <person name="Obille A."/>
            <person name="Becker A."/>
            <person name="Abrahante J.E."/>
            <person name="Garbe J."/>
            <person name="Badalamenti J.P."/>
            <person name="Herman A."/>
            <person name="Mangelson H."/>
            <person name="Liachko I."/>
            <person name="Sullivan S."/>
            <person name="Sone E.D."/>
            <person name="Koren S."/>
            <person name="Silverstein K.A.T."/>
            <person name="Beckman K.B."/>
            <person name="Gohl D.M."/>
        </authorList>
    </citation>
    <scope>NUCLEOTIDE SEQUENCE</scope>
    <source>
        <strain evidence="2">Duluth1</strain>
        <tissue evidence="2">Whole animal</tissue>
    </source>
</reference>
<organism evidence="2 3">
    <name type="scientific">Dreissena polymorpha</name>
    <name type="common">Zebra mussel</name>
    <name type="synonym">Mytilus polymorpha</name>
    <dbReference type="NCBI Taxonomy" id="45954"/>
    <lineage>
        <taxon>Eukaryota</taxon>
        <taxon>Metazoa</taxon>
        <taxon>Spiralia</taxon>
        <taxon>Lophotrochozoa</taxon>
        <taxon>Mollusca</taxon>
        <taxon>Bivalvia</taxon>
        <taxon>Autobranchia</taxon>
        <taxon>Heteroconchia</taxon>
        <taxon>Euheterodonta</taxon>
        <taxon>Imparidentia</taxon>
        <taxon>Neoheterodontei</taxon>
        <taxon>Myida</taxon>
        <taxon>Dreissenoidea</taxon>
        <taxon>Dreissenidae</taxon>
        <taxon>Dreissena</taxon>
    </lineage>
</organism>
<gene>
    <name evidence="2" type="ORF">DPMN_173048</name>
</gene>
<keyword evidence="3" id="KW-1185">Reference proteome</keyword>
<evidence type="ECO:0000313" key="3">
    <source>
        <dbReference type="Proteomes" id="UP000828390"/>
    </source>
</evidence>
<comment type="caution">
    <text evidence="2">The sequence shown here is derived from an EMBL/GenBank/DDBJ whole genome shotgun (WGS) entry which is preliminary data.</text>
</comment>
<feature type="region of interest" description="Disordered" evidence="1">
    <location>
        <begin position="85"/>
        <end position="104"/>
    </location>
</feature>
<name>A0A9D4E4C4_DREPO</name>
<sequence>MQVLNQRGTMKTSRRALLLSKPSPLRRSQSVSSAQGSTCMRDGRSSSSDRGAIVETTPMKTANGGTVQQSSQHTGYRAPRILKLEKPAPLSAKKTEQRGRKGSETANAVICSLVNRKMRLESQLSCDSGLGDTSVCMARSDSVSDMPVYCGEVKTRSMSVDEGLHEDLHLPDSQRWANHNNNGNDIDHGILDRYLAAIPARERSPSPCESISEVETTPTNKVNIWDLVKNGQRRQMKSLATDFDPAAYRDRDSVSVDESTSDSVSTKTTEDQSEQAYDLEDMDDLTDAFNKVTLTPQASKENSYSSLDENFGGDCSNNYPCNIDEIEAELDFEVEEITTQGNDESLNGITTTNNKVVRKSELENSSPHGHVVVLRQPLGPGSSKDEIRRIEDNTTGGKRSAKFRRRMFKFYIMCNSEEPKPWIWYKPESLLRLADSKLSRQPPVDWVSKVNSYPDICLQQTQSNRACWWRK</sequence>
<feature type="compositionally biased region" description="Polar residues" evidence="1">
    <location>
        <begin position="29"/>
        <end position="38"/>
    </location>
</feature>
<reference evidence="2" key="2">
    <citation type="submission" date="2020-11" db="EMBL/GenBank/DDBJ databases">
        <authorList>
            <person name="McCartney M.A."/>
            <person name="Auch B."/>
            <person name="Kono T."/>
            <person name="Mallez S."/>
            <person name="Becker A."/>
            <person name="Gohl D.M."/>
            <person name="Silverstein K.A.T."/>
            <person name="Koren S."/>
            <person name="Bechman K.B."/>
            <person name="Herman A."/>
            <person name="Abrahante J.E."/>
            <person name="Garbe J."/>
        </authorList>
    </citation>
    <scope>NUCLEOTIDE SEQUENCE</scope>
    <source>
        <strain evidence="2">Duluth1</strain>
        <tissue evidence="2">Whole animal</tissue>
    </source>
</reference>
<evidence type="ECO:0000313" key="2">
    <source>
        <dbReference type="EMBL" id="KAH3771720.1"/>
    </source>
</evidence>
<feature type="region of interest" description="Disordered" evidence="1">
    <location>
        <begin position="250"/>
        <end position="275"/>
    </location>
</feature>
<feature type="compositionally biased region" description="Low complexity" evidence="1">
    <location>
        <begin position="15"/>
        <end position="28"/>
    </location>
</feature>
<dbReference type="AlphaFoldDB" id="A0A9D4E4C4"/>
<feature type="region of interest" description="Disordered" evidence="1">
    <location>
        <begin position="1"/>
        <end position="51"/>
    </location>
</feature>
<protein>
    <submittedName>
        <fullName evidence="2">Uncharacterized protein</fullName>
    </submittedName>
</protein>
<evidence type="ECO:0000256" key="1">
    <source>
        <dbReference type="SAM" id="MobiDB-lite"/>
    </source>
</evidence>
<dbReference type="EMBL" id="JAIWYP010000009">
    <property type="protein sequence ID" value="KAH3771720.1"/>
    <property type="molecule type" value="Genomic_DNA"/>
</dbReference>
<feature type="compositionally biased region" description="Basic and acidic residues" evidence="1">
    <location>
        <begin position="93"/>
        <end position="103"/>
    </location>
</feature>